<feature type="domain" description="Glycoside hydrolase family 19 catalytic" evidence="3">
    <location>
        <begin position="210"/>
        <end position="292"/>
    </location>
</feature>
<dbReference type="CDD" id="cd00325">
    <property type="entry name" value="chitinase_GH19"/>
    <property type="match status" value="1"/>
</dbReference>
<name>A0AAV6MJZ8_9ROSI</name>
<feature type="chain" id="PRO_5043462170" evidence="2">
    <location>
        <begin position="43"/>
        <end position="303"/>
    </location>
</feature>
<reference evidence="4 5" key="1">
    <citation type="journal article" date="2021" name="Hortic Res">
        <title>The domestication of Cucurbita argyrosperma as revealed by the genome of its wild relative.</title>
        <authorList>
            <person name="Barrera-Redondo J."/>
            <person name="Sanchez-de la Vega G."/>
            <person name="Aguirre-Liguori J.A."/>
            <person name="Castellanos-Morales G."/>
            <person name="Gutierrez-Guerrero Y.T."/>
            <person name="Aguirre-Dugua X."/>
            <person name="Aguirre-Planter E."/>
            <person name="Tenaillon M.I."/>
            <person name="Lira-Saade R."/>
            <person name="Eguiarte L.E."/>
        </authorList>
    </citation>
    <scope>NUCLEOTIDE SEQUENCE [LARGE SCALE GENOMIC DNA]</scope>
    <source>
        <strain evidence="4">JBR-2021</strain>
    </source>
</reference>
<keyword evidence="2" id="KW-0732">Signal</keyword>
<feature type="domain" description="Glycoside hydrolase family 19 catalytic" evidence="3">
    <location>
        <begin position="85"/>
        <end position="200"/>
    </location>
</feature>
<dbReference type="PANTHER" id="PTHR22595">
    <property type="entry name" value="CHITINASE-RELATED"/>
    <property type="match status" value="1"/>
</dbReference>
<dbReference type="InterPro" id="IPR000726">
    <property type="entry name" value="Glyco_hydro_19_cat"/>
</dbReference>
<keyword evidence="1" id="KW-1015">Disulfide bond</keyword>
<proteinExistence type="predicted"/>
<protein>
    <submittedName>
        <fullName evidence="4">Chitinase-like protein 1</fullName>
    </submittedName>
</protein>
<gene>
    <name evidence="4" type="primary">CTL1</name>
    <name evidence="4" type="ORF">SDJN03_22083</name>
</gene>
<dbReference type="PIRSF" id="PIRSF001060">
    <property type="entry name" value="Endochitinase"/>
    <property type="match status" value="1"/>
</dbReference>
<evidence type="ECO:0000313" key="5">
    <source>
        <dbReference type="Proteomes" id="UP000685013"/>
    </source>
</evidence>
<feature type="non-terminal residue" evidence="4">
    <location>
        <position position="1"/>
    </location>
</feature>
<dbReference type="GO" id="GO:0016998">
    <property type="term" value="P:cell wall macromolecule catabolic process"/>
    <property type="evidence" value="ECO:0007669"/>
    <property type="project" value="InterPro"/>
</dbReference>
<comment type="caution">
    <text evidence="4">The sequence shown here is derived from an EMBL/GenBank/DDBJ whole genome shotgun (WGS) entry which is preliminary data.</text>
</comment>
<dbReference type="GO" id="GO:0006032">
    <property type="term" value="P:chitin catabolic process"/>
    <property type="evidence" value="ECO:0007669"/>
    <property type="project" value="InterPro"/>
</dbReference>
<dbReference type="InterPro" id="IPR016283">
    <property type="entry name" value="Glyco_hydro_19"/>
</dbReference>
<sequence>MEICLKFMFILSGFAVGEVIMAWNRSLLVILALIVMASVVSGDEPPIKPKVKTVKGKRLCDRGWECTWSTYCCNLTITDYFETYQFENLFAKRNSPVAHAVGFWDFHSFILAAAQFEPLGFGTTGDKKMQMREIAAFLGHVGSRTSCGDGVVTGGPLAWGLCFNREMSPSQDYCNDYFKLTYPCAPGAQYYGRGAIPIFWFEVFYPHFFCQSVQRTFIRVLIVVRRPRNYNYGKIGDALKLDLLNHPEYVEQNATIAFQTAMWMWMNPVKKSQPSPHDVFVGNWKPTKNDTPCPKGFLVLEQR</sequence>
<dbReference type="GO" id="GO:0004568">
    <property type="term" value="F:chitinase activity"/>
    <property type="evidence" value="ECO:0007669"/>
    <property type="project" value="InterPro"/>
</dbReference>
<accession>A0AAV6MJZ8</accession>
<organism evidence="4 5">
    <name type="scientific">Cucurbita argyrosperma subsp. sororia</name>
    <dbReference type="NCBI Taxonomy" id="37648"/>
    <lineage>
        <taxon>Eukaryota</taxon>
        <taxon>Viridiplantae</taxon>
        <taxon>Streptophyta</taxon>
        <taxon>Embryophyta</taxon>
        <taxon>Tracheophyta</taxon>
        <taxon>Spermatophyta</taxon>
        <taxon>Magnoliopsida</taxon>
        <taxon>eudicotyledons</taxon>
        <taxon>Gunneridae</taxon>
        <taxon>Pentapetalae</taxon>
        <taxon>rosids</taxon>
        <taxon>fabids</taxon>
        <taxon>Cucurbitales</taxon>
        <taxon>Cucurbitaceae</taxon>
        <taxon>Cucurbiteae</taxon>
        <taxon>Cucurbita</taxon>
    </lineage>
</organism>
<evidence type="ECO:0000256" key="2">
    <source>
        <dbReference type="SAM" id="SignalP"/>
    </source>
</evidence>
<evidence type="ECO:0000313" key="4">
    <source>
        <dbReference type="EMBL" id="KAG6582081.1"/>
    </source>
</evidence>
<dbReference type="AlphaFoldDB" id="A0AAV6MJZ8"/>
<evidence type="ECO:0000256" key="1">
    <source>
        <dbReference type="ARBA" id="ARBA00023157"/>
    </source>
</evidence>
<dbReference type="PANTHER" id="PTHR22595:SF176">
    <property type="entry name" value="CHITINASE-LIKE PROTEIN 2"/>
    <property type="match status" value="1"/>
</dbReference>
<dbReference type="EMBL" id="JAGKQH010000014">
    <property type="protein sequence ID" value="KAG6582081.1"/>
    <property type="molecule type" value="Genomic_DNA"/>
</dbReference>
<keyword evidence="5" id="KW-1185">Reference proteome</keyword>
<evidence type="ECO:0000259" key="3">
    <source>
        <dbReference type="Pfam" id="PF00182"/>
    </source>
</evidence>
<feature type="signal peptide" evidence="2">
    <location>
        <begin position="1"/>
        <end position="42"/>
    </location>
</feature>
<dbReference type="Proteomes" id="UP000685013">
    <property type="component" value="Chromosome 14"/>
</dbReference>
<dbReference type="Pfam" id="PF00182">
    <property type="entry name" value="Glyco_hydro_19"/>
    <property type="match status" value="2"/>
</dbReference>